<organism evidence="2 3">
    <name type="scientific">Colletotrichum sojae</name>
    <dbReference type="NCBI Taxonomy" id="2175907"/>
    <lineage>
        <taxon>Eukaryota</taxon>
        <taxon>Fungi</taxon>
        <taxon>Dikarya</taxon>
        <taxon>Ascomycota</taxon>
        <taxon>Pezizomycotina</taxon>
        <taxon>Sordariomycetes</taxon>
        <taxon>Hypocreomycetidae</taxon>
        <taxon>Glomerellales</taxon>
        <taxon>Glomerellaceae</taxon>
        <taxon>Colletotrichum</taxon>
        <taxon>Colletotrichum orchidearum species complex</taxon>
    </lineage>
</organism>
<evidence type="ECO:0000313" key="2">
    <source>
        <dbReference type="EMBL" id="KAF6820488.1"/>
    </source>
</evidence>
<feature type="region of interest" description="Disordered" evidence="1">
    <location>
        <begin position="1"/>
        <end position="83"/>
    </location>
</feature>
<dbReference type="EMBL" id="WIGN01000005">
    <property type="protein sequence ID" value="KAF6820488.1"/>
    <property type="molecule type" value="Genomic_DNA"/>
</dbReference>
<dbReference type="AlphaFoldDB" id="A0A8H6N5L4"/>
<comment type="caution">
    <text evidence="2">The sequence shown here is derived from an EMBL/GenBank/DDBJ whole genome shotgun (WGS) entry which is preliminary data.</text>
</comment>
<reference evidence="2 3" key="1">
    <citation type="journal article" date="2020" name="Phytopathology">
        <title>Genome Sequence Resources of Colletotrichum truncatum, C. plurivorum, C. musicola, and C. sojae: Four Species Pathogenic to Soybean (Glycine max).</title>
        <authorList>
            <person name="Rogerio F."/>
            <person name="Boufleur T.R."/>
            <person name="Ciampi-Guillardi M."/>
            <person name="Sukno S.A."/>
            <person name="Thon M.R."/>
            <person name="Massola Junior N.S."/>
            <person name="Baroncelli R."/>
        </authorList>
    </citation>
    <scope>NUCLEOTIDE SEQUENCE [LARGE SCALE GENOMIC DNA]</scope>
    <source>
        <strain evidence="2 3">LFN0009</strain>
    </source>
</reference>
<sequence length="83" mass="9188">MPQKVNPKTRRDGLTKLRVAEMMGRQPLWSDQSEHENAIDDSAEGQIQRKPPPDRRPGNSDQQVGLSSWDRTGLGAARHGTAA</sequence>
<keyword evidence="3" id="KW-1185">Reference proteome</keyword>
<gene>
    <name evidence="2" type="ORF">CSOJ01_00744</name>
</gene>
<evidence type="ECO:0000313" key="3">
    <source>
        <dbReference type="Proteomes" id="UP000652219"/>
    </source>
</evidence>
<feature type="compositionally biased region" description="Polar residues" evidence="1">
    <location>
        <begin position="59"/>
        <end position="70"/>
    </location>
</feature>
<protein>
    <submittedName>
        <fullName evidence="2">Uncharacterized protein</fullName>
    </submittedName>
</protein>
<evidence type="ECO:0000256" key="1">
    <source>
        <dbReference type="SAM" id="MobiDB-lite"/>
    </source>
</evidence>
<feature type="compositionally biased region" description="Basic and acidic residues" evidence="1">
    <location>
        <begin position="9"/>
        <end position="19"/>
    </location>
</feature>
<proteinExistence type="predicted"/>
<accession>A0A8H6N5L4</accession>
<dbReference type="Proteomes" id="UP000652219">
    <property type="component" value="Unassembled WGS sequence"/>
</dbReference>
<name>A0A8H6N5L4_9PEZI</name>